<accession>A0A5M3M9Y5</accession>
<dbReference type="PANTHER" id="PTHR35179:SF2">
    <property type="entry name" value="START DOMAIN-CONTAINING PROTEIN"/>
    <property type="match status" value="1"/>
</dbReference>
<dbReference type="RefSeq" id="XP_007774353.1">
    <property type="nucleotide sequence ID" value="XM_007776163.1"/>
</dbReference>
<dbReference type="KEGG" id="cput:CONPUDRAFT_147212"/>
<reference evidence="2" key="1">
    <citation type="journal article" date="2012" name="Science">
        <title>The Paleozoic origin of enzymatic lignin decomposition reconstructed from 31 fungal genomes.</title>
        <authorList>
            <person name="Floudas D."/>
            <person name="Binder M."/>
            <person name="Riley R."/>
            <person name="Barry K."/>
            <person name="Blanchette R.A."/>
            <person name="Henrissat B."/>
            <person name="Martinez A.T."/>
            <person name="Otillar R."/>
            <person name="Spatafora J.W."/>
            <person name="Yadav J.S."/>
            <person name="Aerts A."/>
            <person name="Benoit I."/>
            <person name="Boyd A."/>
            <person name="Carlson A."/>
            <person name="Copeland A."/>
            <person name="Coutinho P.M."/>
            <person name="de Vries R.P."/>
            <person name="Ferreira P."/>
            <person name="Findley K."/>
            <person name="Foster B."/>
            <person name="Gaskell J."/>
            <person name="Glotzer D."/>
            <person name="Gorecki P."/>
            <person name="Heitman J."/>
            <person name="Hesse C."/>
            <person name="Hori C."/>
            <person name="Igarashi K."/>
            <person name="Jurgens J.A."/>
            <person name="Kallen N."/>
            <person name="Kersten P."/>
            <person name="Kohler A."/>
            <person name="Kuees U."/>
            <person name="Kumar T.K.A."/>
            <person name="Kuo A."/>
            <person name="LaButti K."/>
            <person name="Larrondo L.F."/>
            <person name="Lindquist E."/>
            <person name="Ling A."/>
            <person name="Lombard V."/>
            <person name="Lucas S."/>
            <person name="Lundell T."/>
            <person name="Martin R."/>
            <person name="McLaughlin D.J."/>
            <person name="Morgenstern I."/>
            <person name="Morin E."/>
            <person name="Murat C."/>
            <person name="Nagy L.G."/>
            <person name="Nolan M."/>
            <person name="Ohm R.A."/>
            <person name="Patyshakuliyeva A."/>
            <person name="Rokas A."/>
            <person name="Ruiz-Duenas F.J."/>
            <person name="Sabat G."/>
            <person name="Salamov A."/>
            <person name="Samejima M."/>
            <person name="Schmutz J."/>
            <person name="Slot J.C."/>
            <person name="St John F."/>
            <person name="Stenlid J."/>
            <person name="Sun H."/>
            <person name="Sun S."/>
            <person name="Syed K."/>
            <person name="Tsang A."/>
            <person name="Wiebenga A."/>
            <person name="Young D."/>
            <person name="Pisabarro A."/>
            <person name="Eastwood D.C."/>
            <person name="Martin F."/>
            <person name="Cullen D."/>
            <person name="Grigoriev I.V."/>
            <person name="Hibbett D.S."/>
        </authorList>
    </citation>
    <scope>NUCLEOTIDE SEQUENCE [LARGE SCALE GENOMIC DNA]</scope>
    <source>
        <strain evidence="2">RWD-64-598 SS2</strain>
    </source>
</reference>
<evidence type="ECO:0000313" key="2">
    <source>
        <dbReference type="Proteomes" id="UP000053558"/>
    </source>
</evidence>
<comment type="caution">
    <text evidence="1">The sequence shown here is derived from an EMBL/GenBank/DDBJ whole genome shotgun (WGS) entry which is preliminary data.</text>
</comment>
<organism evidence="1 2">
    <name type="scientific">Coniophora puteana (strain RWD-64-598)</name>
    <name type="common">Brown rot fungus</name>
    <dbReference type="NCBI Taxonomy" id="741705"/>
    <lineage>
        <taxon>Eukaryota</taxon>
        <taxon>Fungi</taxon>
        <taxon>Dikarya</taxon>
        <taxon>Basidiomycota</taxon>
        <taxon>Agaricomycotina</taxon>
        <taxon>Agaricomycetes</taxon>
        <taxon>Agaricomycetidae</taxon>
        <taxon>Boletales</taxon>
        <taxon>Coniophorineae</taxon>
        <taxon>Coniophoraceae</taxon>
        <taxon>Coniophora</taxon>
    </lineage>
</organism>
<dbReference type="Proteomes" id="UP000053558">
    <property type="component" value="Unassembled WGS sequence"/>
</dbReference>
<keyword evidence="2" id="KW-1185">Reference proteome</keyword>
<dbReference type="OrthoDB" id="420564at2759"/>
<gene>
    <name evidence="1" type="ORF">CONPUDRAFT_147212</name>
</gene>
<dbReference type="AlphaFoldDB" id="A0A5M3M9Y5"/>
<sequence>MHASPYKPPQARIPHFTRVDLGERLVILIPPSTVPDIVQITDVKPVASYSCVPSKYPKLVIPGSPNIWTDNIPKRVKKDRETRMQERKEACFSSPVPLFIAVDTLHDGKFKYDTLDVITDRNSLRKLLRWVTGSNSNPFRIDVQRSGKTCIFTKVKTADHSAQTTGYGLGFEAAATRPGPGCEGTYGHYRIITYDFGGLQVLIRFEVDACLSADTNDNVSDELASALSELTVDTSTSTRQANVDVRYSDFGLSVELQSSRELVPQSSLIDLVTRTMKGDVRWQEVFPQMYLSQTEYLYIARHERGMFGNVEKVRLNGAMSDEIARRRRRVETVEMPKLKAALDAILSVVRKVDDGVQLSLVRERGELALYKLRQGKGPGESGSRGQGS</sequence>
<protein>
    <recommendedName>
        <fullName evidence="3">Geranylgeranyl pyrophosphate synthetase</fullName>
    </recommendedName>
</protein>
<dbReference type="PANTHER" id="PTHR35179">
    <property type="entry name" value="PROTEIN CBG02620"/>
    <property type="match status" value="1"/>
</dbReference>
<dbReference type="OMA" id="PTICKEQ"/>
<evidence type="ECO:0000313" key="1">
    <source>
        <dbReference type="EMBL" id="EIW75664.1"/>
    </source>
</evidence>
<proteinExistence type="predicted"/>
<evidence type="ECO:0008006" key="3">
    <source>
        <dbReference type="Google" id="ProtNLM"/>
    </source>
</evidence>
<dbReference type="GeneID" id="19202295"/>
<dbReference type="EMBL" id="JH711588">
    <property type="protein sequence ID" value="EIW75664.1"/>
    <property type="molecule type" value="Genomic_DNA"/>
</dbReference>
<name>A0A5M3M9Y5_CONPW</name>